<evidence type="ECO:0000313" key="5">
    <source>
        <dbReference type="EMBL" id="TBR78875.1"/>
    </source>
</evidence>
<dbReference type="OrthoDB" id="1778624at2"/>
<dbReference type="Pfam" id="PF02502">
    <property type="entry name" value="LacAB_rpiB"/>
    <property type="match status" value="1"/>
</dbReference>
<dbReference type="RefSeq" id="WP_131186909.1">
    <property type="nucleotide sequence ID" value="NZ_CP076657.1"/>
</dbReference>
<keyword evidence="6" id="KW-1185">Reference proteome</keyword>
<evidence type="ECO:0000256" key="4">
    <source>
        <dbReference type="PIRSR" id="PIRSR005384-2"/>
    </source>
</evidence>
<proteinExistence type="inferred from homology"/>
<evidence type="ECO:0000256" key="2">
    <source>
        <dbReference type="ARBA" id="ARBA00023235"/>
    </source>
</evidence>
<dbReference type="EMBL" id="QPGR01000018">
    <property type="protein sequence ID" value="TBR78875.1"/>
    <property type="molecule type" value="Genomic_DNA"/>
</dbReference>
<keyword evidence="2 5" id="KW-0413">Isomerase</keyword>
<reference evidence="5 6" key="1">
    <citation type="submission" date="2018-07" db="EMBL/GenBank/DDBJ databases">
        <title>Campylobacter zealandensis sp. nov., isolated from birds and water in New Zealand.</title>
        <authorList>
            <person name="Wilkinson D.A."/>
            <person name="Biggs P.J."/>
            <person name="French N.P."/>
            <person name="Midwinter A.C."/>
        </authorList>
    </citation>
    <scope>NUCLEOTIDE SEQUENCE [LARGE SCALE GENOMIC DNA]</scope>
    <source>
        <strain evidence="5 6">B423b</strain>
    </source>
</reference>
<evidence type="ECO:0000256" key="3">
    <source>
        <dbReference type="PIRSR" id="PIRSR005384-1"/>
    </source>
</evidence>
<accession>A0A4Q9JUF7</accession>
<feature type="binding site" evidence="4">
    <location>
        <begin position="11"/>
        <end position="12"/>
    </location>
    <ligand>
        <name>D-ribulose 5-phosphate</name>
        <dbReference type="ChEBI" id="CHEBI:58121"/>
    </ligand>
</feature>
<dbReference type="GO" id="GO:0005975">
    <property type="term" value="P:carbohydrate metabolic process"/>
    <property type="evidence" value="ECO:0007669"/>
    <property type="project" value="InterPro"/>
</dbReference>
<dbReference type="NCBIfam" id="NF004051">
    <property type="entry name" value="PRK05571.1"/>
    <property type="match status" value="1"/>
</dbReference>
<dbReference type="NCBIfam" id="TIGR00689">
    <property type="entry name" value="rpiB_lacA_lacB"/>
    <property type="match status" value="1"/>
</dbReference>
<feature type="binding site" evidence="4">
    <location>
        <begin position="67"/>
        <end position="71"/>
    </location>
    <ligand>
        <name>D-ribulose 5-phosphate</name>
        <dbReference type="ChEBI" id="CHEBI:58121"/>
    </ligand>
</feature>
<feature type="binding site" evidence="4">
    <location>
        <position position="137"/>
    </location>
    <ligand>
        <name>D-ribulose 5-phosphate</name>
        <dbReference type="ChEBI" id="CHEBI:58121"/>
    </ligand>
</feature>
<dbReference type="InterPro" id="IPR036569">
    <property type="entry name" value="RpiB_LacA_LacB_sf"/>
</dbReference>
<evidence type="ECO:0000256" key="1">
    <source>
        <dbReference type="ARBA" id="ARBA00008754"/>
    </source>
</evidence>
<comment type="similarity">
    <text evidence="1">Belongs to the LacAB/RpiB family.</text>
</comment>
<feature type="binding site" evidence="4">
    <location>
        <position position="133"/>
    </location>
    <ligand>
        <name>D-ribulose 5-phosphate</name>
        <dbReference type="ChEBI" id="CHEBI:58121"/>
    </ligand>
</feature>
<dbReference type="Proteomes" id="UP000292583">
    <property type="component" value="Unassembled WGS sequence"/>
</dbReference>
<dbReference type="Gene3D" id="3.40.1400.10">
    <property type="entry name" value="Sugar-phosphate isomerase, RpiB/LacA/LacB"/>
    <property type="match status" value="1"/>
</dbReference>
<dbReference type="InterPro" id="IPR003500">
    <property type="entry name" value="RpiB_LacA_LacB"/>
</dbReference>
<dbReference type="GO" id="GO:0004751">
    <property type="term" value="F:ribose-5-phosphate isomerase activity"/>
    <property type="evidence" value="ECO:0007669"/>
    <property type="project" value="UniProtKB-EC"/>
</dbReference>
<dbReference type="AlphaFoldDB" id="A0A4Q9JUF7"/>
<dbReference type="PIRSF" id="PIRSF005384">
    <property type="entry name" value="RpiB_LacA_B"/>
    <property type="match status" value="1"/>
</dbReference>
<evidence type="ECO:0000313" key="6">
    <source>
        <dbReference type="Proteomes" id="UP000292583"/>
    </source>
</evidence>
<feature type="binding site" evidence="4">
    <location>
        <position position="110"/>
    </location>
    <ligand>
        <name>D-ribulose 5-phosphate</name>
        <dbReference type="ChEBI" id="CHEBI:58121"/>
    </ligand>
</feature>
<dbReference type="PANTHER" id="PTHR30345">
    <property type="entry name" value="RIBOSE-5-PHOSPHATE ISOMERASE B"/>
    <property type="match status" value="1"/>
</dbReference>
<feature type="binding site" evidence="4">
    <location>
        <position position="100"/>
    </location>
    <ligand>
        <name>D-ribulose 5-phosphate</name>
        <dbReference type="ChEBI" id="CHEBI:58121"/>
    </ligand>
</feature>
<feature type="active site" description="Proton acceptor" evidence="3">
    <location>
        <position position="66"/>
    </location>
</feature>
<dbReference type="SUPFAM" id="SSF89623">
    <property type="entry name" value="Ribose/Galactose isomerase RpiB/AlsB"/>
    <property type="match status" value="1"/>
</dbReference>
<name>A0A4Q9JUF7_9BACT</name>
<feature type="active site" description="Proton donor" evidence="3">
    <location>
        <position position="99"/>
    </location>
</feature>
<protein>
    <submittedName>
        <fullName evidence="5">Ribose 5-phosphate isomerase B</fullName>
        <ecNumber evidence="5">5.3.1.6</ecNumber>
    </submittedName>
</protein>
<comment type="caution">
    <text evidence="5">The sequence shown here is derived from an EMBL/GenBank/DDBJ whole genome shotgun (WGS) entry which is preliminary data.</text>
</comment>
<dbReference type="InterPro" id="IPR004785">
    <property type="entry name" value="RpiB"/>
</dbReference>
<dbReference type="PANTHER" id="PTHR30345:SF0">
    <property type="entry name" value="DNA DAMAGE-REPAIR_TOLERATION PROTEIN DRT102"/>
    <property type="match status" value="1"/>
</dbReference>
<dbReference type="NCBIfam" id="TIGR01120">
    <property type="entry name" value="rpiB"/>
    <property type="match status" value="1"/>
</dbReference>
<sequence>MLKEQIYIASDHAGFKLKEQICIFFQNQNISFIDLGTHNNSSCDYPDFAHLLASKIDDKSFGILICGSGIGISIAANRHKNIRCALCNESLSAKLARKHNDANVLALGGRLIGTDLAIDIIQNFIQTPFEQGRHIDRIQKIEIGL</sequence>
<dbReference type="EC" id="5.3.1.6" evidence="5"/>
<gene>
    <name evidence="5" type="primary">rpiB</name>
    <name evidence="5" type="ORF">DU473_07510</name>
</gene>
<organism evidence="5 6">
    <name type="scientific">Campylobacter novaezeelandiae</name>
    <dbReference type="NCBI Taxonomy" id="2267891"/>
    <lineage>
        <taxon>Bacteria</taxon>
        <taxon>Pseudomonadati</taxon>
        <taxon>Campylobacterota</taxon>
        <taxon>Epsilonproteobacteria</taxon>
        <taxon>Campylobacterales</taxon>
        <taxon>Campylobacteraceae</taxon>
        <taxon>Campylobacter</taxon>
    </lineage>
</organism>